<keyword evidence="1" id="KW-0175">Coiled coil</keyword>
<protein>
    <submittedName>
        <fullName evidence="3">Uncharacterized protein</fullName>
    </submittedName>
</protein>
<dbReference type="EMBL" id="FNHB01000001">
    <property type="protein sequence ID" value="SDL92610.1"/>
    <property type="molecule type" value="Genomic_DNA"/>
</dbReference>
<dbReference type="RefSeq" id="WP_092069565.1">
    <property type="nucleotide sequence ID" value="NZ_FNHB01000001.1"/>
</dbReference>
<dbReference type="AlphaFoldDB" id="A0A1G9P1Q9"/>
<keyword evidence="4" id="KW-1185">Reference proteome</keyword>
<evidence type="ECO:0000256" key="1">
    <source>
        <dbReference type="SAM" id="Coils"/>
    </source>
</evidence>
<accession>A0A1G9P1Q9</accession>
<proteinExistence type="predicted"/>
<gene>
    <name evidence="3" type="ORF">SAMN04488502_1011197</name>
</gene>
<dbReference type="STRING" id="146817.SAMN04488502_1011197"/>
<evidence type="ECO:0000313" key="3">
    <source>
        <dbReference type="EMBL" id="SDL92610.1"/>
    </source>
</evidence>
<organism evidence="3 4">
    <name type="scientific">Dendrosporobacter quercicolus</name>
    <dbReference type="NCBI Taxonomy" id="146817"/>
    <lineage>
        <taxon>Bacteria</taxon>
        <taxon>Bacillati</taxon>
        <taxon>Bacillota</taxon>
        <taxon>Negativicutes</taxon>
        <taxon>Selenomonadales</taxon>
        <taxon>Sporomusaceae</taxon>
        <taxon>Dendrosporobacter</taxon>
    </lineage>
</organism>
<evidence type="ECO:0000313" key="4">
    <source>
        <dbReference type="Proteomes" id="UP000214880"/>
    </source>
</evidence>
<reference evidence="3 4" key="1">
    <citation type="submission" date="2016-10" db="EMBL/GenBank/DDBJ databases">
        <authorList>
            <person name="de Groot N.N."/>
        </authorList>
    </citation>
    <scope>NUCLEOTIDE SEQUENCE [LARGE SCALE GENOMIC DNA]</scope>
    <source>
        <strain evidence="3 4">DSM 1736</strain>
    </source>
</reference>
<dbReference type="Proteomes" id="UP000214880">
    <property type="component" value="Unassembled WGS sequence"/>
</dbReference>
<name>A0A1G9P1Q9_9FIRM</name>
<sequence length="80" mass="9397">MDKIMQLKSEAFDIRREQERLNEQINQLEQLRQQKVQEIWIAEQQLTNQQQGQPSVRVDQITPARTPGITPDQVKDAANR</sequence>
<evidence type="ECO:0000256" key="2">
    <source>
        <dbReference type="SAM" id="MobiDB-lite"/>
    </source>
</evidence>
<feature type="region of interest" description="Disordered" evidence="2">
    <location>
        <begin position="48"/>
        <end position="80"/>
    </location>
</feature>
<feature type="coiled-coil region" evidence="1">
    <location>
        <begin position="4"/>
        <end position="45"/>
    </location>
</feature>